<name>A0ABS0VXB7_9CORY</name>
<dbReference type="PROSITE" id="PS51747">
    <property type="entry name" value="CYT_DCMP_DEAMINASES_2"/>
    <property type="match status" value="1"/>
</dbReference>
<feature type="domain" description="CMP/dCMP-type deaminase" evidence="15">
    <location>
        <begin position="13"/>
        <end position="127"/>
    </location>
</feature>
<organism evidence="16 17">
    <name type="scientific">Corynebacterium marambiense</name>
    <dbReference type="NCBI Taxonomy" id="2765364"/>
    <lineage>
        <taxon>Bacteria</taxon>
        <taxon>Bacillati</taxon>
        <taxon>Actinomycetota</taxon>
        <taxon>Actinomycetes</taxon>
        <taxon>Mycobacteriales</taxon>
        <taxon>Corynebacteriaceae</taxon>
        <taxon>Corynebacterium</taxon>
    </lineage>
</organism>
<reference evidence="16 17" key="1">
    <citation type="submission" date="2020-12" db="EMBL/GenBank/DDBJ databases">
        <title>Genome public.</title>
        <authorList>
            <person name="Sun Q."/>
        </authorList>
    </citation>
    <scope>NUCLEOTIDE SEQUENCE [LARGE SCALE GENOMIC DNA]</scope>
    <source>
        <strain evidence="16 17">CCM 8864</strain>
    </source>
</reference>
<evidence type="ECO:0000256" key="9">
    <source>
        <dbReference type="ARBA" id="ARBA00022857"/>
    </source>
</evidence>
<dbReference type="Pfam" id="PF01872">
    <property type="entry name" value="RibD_C"/>
    <property type="match status" value="1"/>
</dbReference>
<comment type="similarity">
    <text evidence="4 14">In the N-terminal section; belongs to the cytidine and deoxycytidylate deaminase family.</text>
</comment>
<evidence type="ECO:0000256" key="12">
    <source>
        <dbReference type="ARBA" id="ARBA00049861"/>
    </source>
</evidence>
<comment type="catalytic activity">
    <reaction evidence="12 14">
        <text>5-amino-6-(5-phospho-D-ribitylamino)uracil + NADP(+) = 5-amino-6-(5-phospho-D-ribosylamino)uracil + NADPH + H(+)</text>
        <dbReference type="Rhea" id="RHEA:17845"/>
        <dbReference type="ChEBI" id="CHEBI:15378"/>
        <dbReference type="ChEBI" id="CHEBI:57783"/>
        <dbReference type="ChEBI" id="CHEBI:58349"/>
        <dbReference type="ChEBI" id="CHEBI:58421"/>
        <dbReference type="ChEBI" id="CHEBI:58453"/>
        <dbReference type="EC" id="1.1.1.193"/>
    </reaction>
</comment>
<keyword evidence="17" id="KW-1185">Reference proteome</keyword>
<dbReference type="InterPro" id="IPR002734">
    <property type="entry name" value="RibDG_C"/>
</dbReference>
<keyword evidence="8 14" id="KW-0862">Zinc</keyword>
<dbReference type="InterPro" id="IPR004794">
    <property type="entry name" value="Eubact_RibD"/>
</dbReference>
<dbReference type="InterPro" id="IPR024072">
    <property type="entry name" value="DHFR-like_dom_sf"/>
</dbReference>
<comment type="function">
    <text evidence="1 14">Converts 2,5-diamino-6-(ribosylamino)-4(3h)-pyrimidinone 5'-phosphate into 5-amino-6-(ribosylamino)-2,4(1h,3h)-pyrimidinedione 5'-phosphate.</text>
</comment>
<keyword evidence="11" id="KW-0511">Multifunctional enzyme</keyword>
<evidence type="ECO:0000313" key="16">
    <source>
        <dbReference type="EMBL" id="MBI9001423.1"/>
    </source>
</evidence>
<proteinExistence type="inferred from homology"/>
<keyword evidence="10 14" id="KW-0560">Oxidoreductase</keyword>
<keyword evidence="6 14" id="KW-0686">Riboflavin biosynthesis</keyword>
<evidence type="ECO:0000259" key="15">
    <source>
        <dbReference type="PROSITE" id="PS51747"/>
    </source>
</evidence>
<dbReference type="EC" id="3.5.4.26" evidence="14"/>
<comment type="caution">
    <text evidence="16">The sequence shown here is derived from an EMBL/GenBank/DDBJ whole genome shotgun (WGS) entry which is preliminary data.</text>
</comment>
<dbReference type="InterPro" id="IPR016192">
    <property type="entry name" value="APOBEC/CMP_deaminase_Zn-bd"/>
</dbReference>
<dbReference type="InterPro" id="IPR002125">
    <property type="entry name" value="CMP_dCMP_dom"/>
</dbReference>
<evidence type="ECO:0000256" key="7">
    <source>
        <dbReference type="ARBA" id="ARBA00022723"/>
    </source>
</evidence>
<gene>
    <name evidence="16" type="primary">ribD</name>
    <name evidence="16" type="ORF">JDV76_10680</name>
</gene>
<keyword evidence="7 14" id="KW-0479">Metal-binding</keyword>
<dbReference type="EMBL" id="JAEIOT010000015">
    <property type="protein sequence ID" value="MBI9001423.1"/>
    <property type="molecule type" value="Genomic_DNA"/>
</dbReference>
<accession>A0ABS0VXB7</accession>
<comment type="catalytic activity">
    <reaction evidence="13 14">
        <text>2,5-diamino-6-hydroxy-4-(5-phosphoribosylamino)-pyrimidine + H2O + H(+) = 5-amino-6-(5-phospho-D-ribosylamino)uracil + NH4(+)</text>
        <dbReference type="Rhea" id="RHEA:21868"/>
        <dbReference type="ChEBI" id="CHEBI:15377"/>
        <dbReference type="ChEBI" id="CHEBI:15378"/>
        <dbReference type="ChEBI" id="CHEBI:28938"/>
        <dbReference type="ChEBI" id="CHEBI:58453"/>
        <dbReference type="ChEBI" id="CHEBI:58614"/>
        <dbReference type="EC" id="3.5.4.26"/>
    </reaction>
</comment>
<evidence type="ECO:0000256" key="3">
    <source>
        <dbReference type="ARBA" id="ARBA00004910"/>
    </source>
</evidence>
<evidence type="ECO:0000256" key="13">
    <source>
        <dbReference type="ARBA" id="ARBA00049886"/>
    </source>
</evidence>
<dbReference type="Gene3D" id="3.40.140.10">
    <property type="entry name" value="Cytidine Deaminase, domain 2"/>
    <property type="match status" value="1"/>
</dbReference>
<comment type="cofactor">
    <cofactor evidence="14">
        <name>Zn(2+)</name>
        <dbReference type="ChEBI" id="CHEBI:29105"/>
    </cofactor>
    <text evidence="14">Binds 1 zinc ion.</text>
</comment>
<dbReference type="GO" id="GO:0008703">
    <property type="term" value="F:5-amino-6-(5-phosphoribosylamino)uracil reductase activity"/>
    <property type="evidence" value="ECO:0007669"/>
    <property type="project" value="UniProtKB-EC"/>
</dbReference>
<dbReference type="PROSITE" id="PS00903">
    <property type="entry name" value="CYT_DCMP_DEAMINASES_1"/>
    <property type="match status" value="1"/>
</dbReference>
<dbReference type="InterPro" id="IPR016193">
    <property type="entry name" value="Cytidine_deaminase-like"/>
</dbReference>
<dbReference type="NCBIfam" id="TIGR00326">
    <property type="entry name" value="eubact_ribD"/>
    <property type="match status" value="1"/>
</dbReference>
<evidence type="ECO:0000256" key="8">
    <source>
        <dbReference type="ARBA" id="ARBA00022833"/>
    </source>
</evidence>
<dbReference type="PIRSF" id="PIRSF006769">
    <property type="entry name" value="RibD"/>
    <property type="match status" value="1"/>
</dbReference>
<dbReference type="SUPFAM" id="SSF53927">
    <property type="entry name" value="Cytidine deaminase-like"/>
    <property type="match status" value="1"/>
</dbReference>
<evidence type="ECO:0000313" key="17">
    <source>
        <dbReference type="Proteomes" id="UP000625574"/>
    </source>
</evidence>
<protein>
    <recommendedName>
        <fullName evidence="14">Riboflavin biosynthesis protein RibD</fullName>
    </recommendedName>
    <domain>
        <recommendedName>
            <fullName evidence="14">Diaminohydroxyphosphoribosylaminopyrimidine deaminase</fullName>
            <shortName evidence="14">DRAP deaminase</shortName>
            <ecNumber evidence="14">3.5.4.26</ecNumber>
        </recommendedName>
        <alternativeName>
            <fullName evidence="14">Riboflavin-specific deaminase</fullName>
        </alternativeName>
    </domain>
    <domain>
        <recommendedName>
            <fullName evidence="14">5-amino-6-(5-phosphoribosylamino)uracil reductase</fullName>
            <ecNumber evidence="14">1.1.1.193</ecNumber>
        </recommendedName>
        <alternativeName>
            <fullName evidence="14">HTP reductase</fullName>
        </alternativeName>
    </domain>
</protein>
<keyword evidence="14 16" id="KW-0378">Hydrolase</keyword>
<dbReference type="EC" id="1.1.1.193" evidence="14"/>
<comment type="pathway">
    <text evidence="3 14">Cofactor biosynthesis; riboflavin biosynthesis; 5-amino-6-(D-ribitylamino)uracil from GTP: step 3/4.</text>
</comment>
<evidence type="ECO:0000256" key="1">
    <source>
        <dbReference type="ARBA" id="ARBA00002151"/>
    </source>
</evidence>
<evidence type="ECO:0000256" key="5">
    <source>
        <dbReference type="ARBA" id="ARBA00007417"/>
    </source>
</evidence>
<dbReference type="RefSeq" id="WP_198736884.1">
    <property type="nucleotide sequence ID" value="NZ_JAEIOT010000015.1"/>
</dbReference>
<comment type="pathway">
    <text evidence="2 14">Cofactor biosynthesis; riboflavin biosynthesis; 5-amino-6-(D-ribitylamino)uracil from GTP: step 2/4.</text>
</comment>
<dbReference type="GO" id="GO:0008835">
    <property type="term" value="F:diaminohydroxyphosphoribosylaminopyrimidine deaminase activity"/>
    <property type="evidence" value="ECO:0007669"/>
    <property type="project" value="UniProtKB-EC"/>
</dbReference>
<dbReference type="PANTHER" id="PTHR38011">
    <property type="entry name" value="DIHYDROFOLATE REDUCTASE FAMILY PROTEIN (AFU_ORTHOLOGUE AFUA_8G06820)"/>
    <property type="match status" value="1"/>
</dbReference>
<dbReference type="Gene3D" id="3.40.430.10">
    <property type="entry name" value="Dihydrofolate Reductase, subunit A"/>
    <property type="match status" value="1"/>
</dbReference>
<keyword evidence="9 14" id="KW-0521">NADP</keyword>
<evidence type="ECO:0000256" key="6">
    <source>
        <dbReference type="ARBA" id="ARBA00022619"/>
    </source>
</evidence>
<evidence type="ECO:0000256" key="10">
    <source>
        <dbReference type="ARBA" id="ARBA00023002"/>
    </source>
</evidence>
<evidence type="ECO:0000256" key="4">
    <source>
        <dbReference type="ARBA" id="ARBA00005259"/>
    </source>
</evidence>
<dbReference type="Pfam" id="PF00383">
    <property type="entry name" value="dCMP_cyt_deam_1"/>
    <property type="match status" value="1"/>
</dbReference>
<dbReference type="Proteomes" id="UP000625574">
    <property type="component" value="Unassembled WGS sequence"/>
</dbReference>
<comment type="similarity">
    <text evidence="5 14">In the C-terminal section; belongs to the HTP reductase family.</text>
</comment>
<dbReference type="PANTHER" id="PTHR38011:SF7">
    <property type="entry name" value="2,5-DIAMINO-6-RIBOSYLAMINO-4(3H)-PYRIMIDINONE 5'-PHOSPHATE REDUCTASE"/>
    <property type="match status" value="1"/>
</dbReference>
<dbReference type="SUPFAM" id="SSF53597">
    <property type="entry name" value="Dihydrofolate reductase-like"/>
    <property type="match status" value="1"/>
</dbReference>
<sequence>MPLFTDLLPDHPISVEHAMRIAGDAAERARGTTRPNPPVGCVILDTAGVPRAVAATEPAGGPHAEAQALAAAGDWASGGHAVVTLEPCHHQGRTPPCTGALVQAGVTALTFAVADPNPIAAGGADWLASRGLDVTRGLLAEATANAALRPWLHVQATGRPHITLKTAATVDGRAAATDGTSQWITGPAARRRVHVDRSRRDAIIVGTGTVHTDDPRLTARGADGTPLGNQPLRVVVGRSDVPQDAAIRAGGKRFLHLPTRDLTEVVAALTERGIMDVLIEGGPRLAGAFLRADLVDAIESYIAPAVLGAGTTTVDTGVENTIAEITRFRTIRVDRLGDDVLIRAVRGADD</sequence>
<evidence type="ECO:0000256" key="2">
    <source>
        <dbReference type="ARBA" id="ARBA00004882"/>
    </source>
</evidence>
<evidence type="ECO:0000256" key="11">
    <source>
        <dbReference type="ARBA" id="ARBA00023268"/>
    </source>
</evidence>
<dbReference type="InterPro" id="IPR050765">
    <property type="entry name" value="Riboflavin_Biosynth_HTPR"/>
</dbReference>
<evidence type="ECO:0000256" key="14">
    <source>
        <dbReference type="PIRNR" id="PIRNR006769"/>
    </source>
</evidence>